<dbReference type="AlphaFoldDB" id="A0A6C8GB70"/>
<protein>
    <submittedName>
        <fullName evidence="1">Uncharacterized protein</fullName>
    </submittedName>
</protein>
<organism evidence="1 2">
    <name type="scientific">Salmonella enterica subsp. enterica serovar Infantis str. SARB27</name>
    <dbReference type="NCBI Taxonomy" id="596155"/>
    <lineage>
        <taxon>Bacteria</taxon>
        <taxon>Pseudomonadati</taxon>
        <taxon>Pseudomonadota</taxon>
        <taxon>Gammaproteobacteria</taxon>
        <taxon>Enterobacterales</taxon>
        <taxon>Enterobacteriaceae</taxon>
        <taxon>Salmonella</taxon>
    </lineage>
</organism>
<comment type="caution">
    <text evidence="1">The sequence shown here is derived from an EMBL/GenBank/DDBJ whole genome shotgun (WGS) entry which is preliminary data.</text>
</comment>
<dbReference type="Proteomes" id="UP000004564">
    <property type="component" value="Chromosome"/>
</dbReference>
<evidence type="ECO:0000313" key="1">
    <source>
        <dbReference type="EMBL" id="EHB42936.1"/>
    </source>
</evidence>
<dbReference type="EMBL" id="AFYI01000002">
    <property type="protein sequence ID" value="EHB42936.1"/>
    <property type="molecule type" value="Genomic_DNA"/>
</dbReference>
<proteinExistence type="predicted"/>
<sequence>MNGTIMRDTYSTSSGETIYALSNGLCSSRSNIFSRNFLLP</sequence>
<evidence type="ECO:0000313" key="2">
    <source>
        <dbReference type="Proteomes" id="UP000004564"/>
    </source>
</evidence>
<gene>
    <name evidence="1" type="ORF">SEENIN0B_02835</name>
</gene>
<accession>A0A6C8GB70</accession>
<name>A0A6C8GB70_SALIN</name>
<reference evidence="1 2" key="1">
    <citation type="submission" date="2011-09" db="EMBL/GenBank/DDBJ databases">
        <authorList>
            <person name="McClelland M."/>
            <person name="Clifton S."/>
            <person name="Porwollik S."/>
            <person name="Cheng P."/>
            <person name="Wollam A."/>
            <person name="Wang C."/>
            <person name="Pepin K."/>
            <person name="Bhonagiri V."/>
            <person name="Fulton R."/>
            <person name="Fulton L.F."/>
            <person name="Delehaunty K."/>
            <person name="Fronick C."/>
            <person name="O'Laughlin M."/>
            <person name="Godfrey J."/>
            <person name="Waligorski J."/>
            <person name="Appelbaum E."/>
            <person name="Farmer C."/>
            <person name="Strong C."/>
            <person name="Tomlinson C."/>
            <person name="Hou S."/>
            <person name="Minx P."/>
            <person name="Warren W."/>
            <person name="Wilson R.K."/>
        </authorList>
    </citation>
    <scope>NUCLEOTIDE SEQUENCE [LARGE SCALE GENOMIC DNA]</scope>
    <source>
        <strain evidence="2">SARB 27</strain>
    </source>
</reference>